<dbReference type="GO" id="GO:0009723">
    <property type="term" value="P:response to ethylene"/>
    <property type="evidence" value="ECO:0007669"/>
    <property type="project" value="TreeGrafter"/>
</dbReference>
<evidence type="ECO:0000256" key="1">
    <source>
        <dbReference type="ARBA" id="ARBA00004123"/>
    </source>
</evidence>
<keyword evidence="5" id="KW-0539">Nucleus</keyword>
<dbReference type="SMART" id="SM00717">
    <property type="entry name" value="SANT"/>
    <property type="match status" value="1"/>
</dbReference>
<accession>A0AA39SLP3</accession>
<dbReference type="InterPro" id="IPR009057">
    <property type="entry name" value="Homeodomain-like_sf"/>
</dbReference>
<comment type="caution">
    <text evidence="10">The sequence shown here is derived from an EMBL/GenBank/DDBJ whole genome shotgun (WGS) entry which is preliminary data.</text>
</comment>
<dbReference type="InterPro" id="IPR006447">
    <property type="entry name" value="Myb_dom_plants"/>
</dbReference>
<feature type="compositionally biased region" description="Basic and acidic residues" evidence="6">
    <location>
        <begin position="81"/>
        <end position="90"/>
    </location>
</feature>
<keyword evidence="2" id="KW-0805">Transcription regulation</keyword>
<organism evidence="10 11">
    <name type="scientific">Acer saccharum</name>
    <name type="common">Sugar maple</name>
    <dbReference type="NCBI Taxonomy" id="4024"/>
    <lineage>
        <taxon>Eukaryota</taxon>
        <taxon>Viridiplantae</taxon>
        <taxon>Streptophyta</taxon>
        <taxon>Embryophyta</taxon>
        <taxon>Tracheophyta</taxon>
        <taxon>Spermatophyta</taxon>
        <taxon>Magnoliopsida</taxon>
        <taxon>eudicotyledons</taxon>
        <taxon>Gunneridae</taxon>
        <taxon>Pentapetalae</taxon>
        <taxon>rosids</taxon>
        <taxon>malvids</taxon>
        <taxon>Sapindales</taxon>
        <taxon>Sapindaceae</taxon>
        <taxon>Hippocastanoideae</taxon>
        <taxon>Acereae</taxon>
        <taxon>Acer</taxon>
    </lineage>
</organism>
<dbReference type="Gene3D" id="1.10.10.60">
    <property type="entry name" value="Homeodomain-like"/>
    <property type="match status" value="1"/>
</dbReference>
<keyword evidence="3" id="KW-0238">DNA-binding</keyword>
<evidence type="ECO:0000313" key="11">
    <source>
        <dbReference type="Proteomes" id="UP001168877"/>
    </source>
</evidence>
<dbReference type="CDD" id="cd00167">
    <property type="entry name" value="SANT"/>
    <property type="match status" value="1"/>
</dbReference>
<evidence type="ECO:0000256" key="2">
    <source>
        <dbReference type="ARBA" id="ARBA00023015"/>
    </source>
</evidence>
<dbReference type="PROSITE" id="PS51294">
    <property type="entry name" value="HTH_MYB"/>
    <property type="match status" value="1"/>
</dbReference>
<comment type="subcellular location">
    <subcellularLocation>
        <location evidence="1">Nucleus</location>
    </subcellularLocation>
</comment>
<dbReference type="PANTHER" id="PTHR44191:SF4">
    <property type="entry name" value="OS01G0187900 PROTEIN"/>
    <property type="match status" value="1"/>
</dbReference>
<keyword evidence="4" id="KW-0804">Transcription</keyword>
<protein>
    <submittedName>
        <fullName evidence="10">Uncharacterized protein</fullName>
    </submittedName>
</protein>
<dbReference type="GO" id="GO:0006355">
    <property type="term" value="P:regulation of DNA-templated transcription"/>
    <property type="evidence" value="ECO:0007669"/>
    <property type="project" value="UniProtKB-ARBA"/>
</dbReference>
<feature type="domain" description="HTH myb-type" evidence="9">
    <location>
        <begin position="111"/>
        <end position="167"/>
    </location>
</feature>
<dbReference type="PROSITE" id="PS51293">
    <property type="entry name" value="SANT"/>
    <property type="match status" value="1"/>
</dbReference>
<feature type="compositionally biased region" description="Low complexity" evidence="6">
    <location>
        <begin position="210"/>
        <end position="223"/>
    </location>
</feature>
<dbReference type="GO" id="GO:0003677">
    <property type="term" value="F:DNA binding"/>
    <property type="evidence" value="ECO:0007669"/>
    <property type="project" value="UniProtKB-KW"/>
</dbReference>
<gene>
    <name evidence="10" type="ORF">LWI29_016289</name>
</gene>
<keyword evidence="11" id="KW-1185">Reference proteome</keyword>
<feature type="domain" description="SANT" evidence="8">
    <location>
        <begin position="119"/>
        <end position="167"/>
    </location>
</feature>
<dbReference type="InterPro" id="IPR052245">
    <property type="entry name" value="Plant_Stress_Dev_TF"/>
</dbReference>
<feature type="region of interest" description="Disordered" evidence="6">
    <location>
        <begin position="1"/>
        <end position="36"/>
    </location>
</feature>
<feature type="compositionally biased region" description="Polar residues" evidence="6">
    <location>
        <begin position="246"/>
        <end position="257"/>
    </location>
</feature>
<reference evidence="10" key="1">
    <citation type="journal article" date="2022" name="Plant J.">
        <title>Strategies of tolerance reflected in two North American maple genomes.</title>
        <authorList>
            <person name="McEvoy S.L."/>
            <person name="Sezen U.U."/>
            <person name="Trouern-Trend A."/>
            <person name="McMahon S.M."/>
            <person name="Schaberg P.G."/>
            <person name="Yang J."/>
            <person name="Wegrzyn J.L."/>
            <person name="Swenson N.G."/>
        </authorList>
    </citation>
    <scope>NUCLEOTIDE SEQUENCE</scope>
    <source>
        <strain evidence="10">NS2018</strain>
    </source>
</reference>
<dbReference type="PANTHER" id="PTHR44191">
    <property type="entry name" value="TRANSCRIPTION FACTOR KUA1"/>
    <property type="match status" value="1"/>
</dbReference>
<dbReference type="SUPFAM" id="SSF46689">
    <property type="entry name" value="Homeodomain-like"/>
    <property type="match status" value="1"/>
</dbReference>
<dbReference type="EMBL" id="JAUESC010000004">
    <property type="protein sequence ID" value="KAK0596497.1"/>
    <property type="molecule type" value="Genomic_DNA"/>
</dbReference>
<evidence type="ECO:0000313" key="10">
    <source>
        <dbReference type="EMBL" id="KAK0596497.1"/>
    </source>
</evidence>
<feature type="domain" description="Myb-like" evidence="7">
    <location>
        <begin position="111"/>
        <end position="163"/>
    </location>
</feature>
<feature type="compositionally biased region" description="Gly residues" evidence="6">
    <location>
        <begin position="21"/>
        <end position="36"/>
    </location>
</feature>
<dbReference type="NCBIfam" id="TIGR01557">
    <property type="entry name" value="myb_SHAQKYF"/>
    <property type="match status" value="1"/>
</dbReference>
<dbReference type="Proteomes" id="UP001168877">
    <property type="component" value="Unassembled WGS sequence"/>
</dbReference>
<feature type="compositionally biased region" description="Low complexity" evidence="6">
    <location>
        <begin position="69"/>
        <end position="80"/>
    </location>
</feature>
<evidence type="ECO:0000256" key="3">
    <source>
        <dbReference type="ARBA" id="ARBA00023125"/>
    </source>
</evidence>
<dbReference type="FunFam" id="1.10.10.60:FF:000009">
    <property type="entry name" value="transcription factor MYB1R1"/>
    <property type="match status" value="1"/>
</dbReference>
<sequence length="440" mass="48283">MPRRCSHCSNNGHNSRTCPTRGGGVGSGSGGGSQGGGLRLFGVRLTDGSIIKKSASMGNLSALHYHSSSSAAVSPNPDSPLSDHHRDPTHLTDGYLSDDPANASCSTNRRGERKKGVPWTEEEHRLFLIGLQKLGKGDWRGIARNYVISRTPTQVASHAQKYFIRQSNATRRKRRSSLFDMVTDDMATDTPSVPEEQILHPSPLARETDNSSSIPSLNLSLNSEFEPMEAVAPPQETVKEPEESASGPNEFTESAFGSNGYTQQMMHAFYPGAYMPVPYAYWPPNAASREEEEDKEAENCHHQILKPIPILPKEPVNVDELVGMSHLSIVETAQRRYREPSPLSLKLLGEPSRQSAFHANAPLNRSPFNCGAHGPWSRASSSSSSVDLQPVSSLQSPVTILHSLQIAADPRVVMVDVEFLERERNEFLRTETSIAYENES</sequence>
<dbReference type="AlphaFoldDB" id="A0AA39SLP3"/>
<feature type="region of interest" description="Disordered" evidence="6">
    <location>
        <begin position="185"/>
        <end position="257"/>
    </location>
</feature>
<dbReference type="InterPro" id="IPR001005">
    <property type="entry name" value="SANT/Myb"/>
</dbReference>
<dbReference type="InterPro" id="IPR017930">
    <property type="entry name" value="Myb_dom"/>
</dbReference>
<evidence type="ECO:0000259" key="7">
    <source>
        <dbReference type="PROSITE" id="PS50090"/>
    </source>
</evidence>
<dbReference type="GO" id="GO:0005634">
    <property type="term" value="C:nucleus"/>
    <property type="evidence" value="ECO:0007669"/>
    <property type="project" value="UniProtKB-SubCell"/>
</dbReference>
<evidence type="ECO:0000259" key="9">
    <source>
        <dbReference type="PROSITE" id="PS51294"/>
    </source>
</evidence>
<dbReference type="Pfam" id="PF00249">
    <property type="entry name" value="Myb_DNA-binding"/>
    <property type="match status" value="1"/>
</dbReference>
<evidence type="ECO:0000256" key="6">
    <source>
        <dbReference type="SAM" id="MobiDB-lite"/>
    </source>
</evidence>
<evidence type="ECO:0000259" key="8">
    <source>
        <dbReference type="PROSITE" id="PS51293"/>
    </source>
</evidence>
<dbReference type="GO" id="GO:0009739">
    <property type="term" value="P:response to gibberellin"/>
    <property type="evidence" value="ECO:0007669"/>
    <property type="project" value="TreeGrafter"/>
</dbReference>
<feature type="region of interest" description="Disordered" evidence="6">
    <location>
        <begin position="69"/>
        <end position="117"/>
    </location>
</feature>
<proteinExistence type="predicted"/>
<reference evidence="10" key="2">
    <citation type="submission" date="2023-06" db="EMBL/GenBank/DDBJ databases">
        <authorList>
            <person name="Swenson N.G."/>
            <person name="Wegrzyn J.L."/>
            <person name="Mcevoy S.L."/>
        </authorList>
    </citation>
    <scope>NUCLEOTIDE SEQUENCE</scope>
    <source>
        <strain evidence="10">NS2018</strain>
        <tissue evidence="10">Leaf</tissue>
    </source>
</reference>
<dbReference type="InterPro" id="IPR017884">
    <property type="entry name" value="SANT_dom"/>
</dbReference>
<dbReference type="PROSITE" id="PS50090">
    <property type="entry name" value="MYB_LIKE"/>
    <property type="match status" value="1"/>
</dbReference>
<name>A0AA39SLP3_ACESA</name>
<feature type="compositionally biased region" description="Polar residues" evidence="6">
    <location>
        <begin position="7"/>
        <end position="18"/>
    </location>
</feature>
<evidence type="ECO:0000256" key="4">
    <source>
        <dbReference type="ARBA" id="ARBA00023163"/>
    </source>
</evidence>
<evidence type="ECO:0000256" key="5">
    <source>
        <dbReference type="ARBA" id="ARBA00023242"/>
    </source>
</evidence>